<organism evidence="2 3">
    <name type="scientific">Ruminococcus albus</name>
    <dbReference type="NCBI Taxonomy" id="1264"/>
    <lineage>
        <taxon>Bacteria</taxon>
        <taxon>Bacillati</taxon>
        <taxon>Bacillota</taxon>
        <taxon>Clostridia</taxon>
        <taxon>Eubacteriales</taxon>
        <taxon>Oscillospiraceae</taxon>
        <taxon>Ruminococcus</taxon>
    </lineage>
</organism>
<protein>
    <submittedName>
        <fullName evidence="2">Uncharacterized protein</fullName>
    </submittedName>
</protein>
<feature type="transmembrane region" description="Helical" evidence="1">
    <location>
        <begin position="18"/>
        <end position="37"/>
    </location>
</feature>
<sequence>MIFRFAIDSIINYLRQSFMTTLLLIISIMLIIFSTMIRVGHDYVYRSVDEFFSNGADNTVILRIELPVTKQIKGLQKRTPQCRM</sequence>
<gene>
    <name evidence="2" type="ORF">SAMN02910406_03610</name>
</gene>
<name>A0A1I1RC97_RUMAL</name>
<evidence type="ECO:0000313" key="3">
    <source>
        <dbReference type="Proteomes" id="UP000182192"/>
    </source>
</evidence>
<evidence type="ECO:0000256" key="1">
    <source>
        <dbReference type="SAM" id="Phobius"/>
    </source>
</evidence>
<evidence type="ECO:0000313" key="2">
    <source>
        <dbReference type="EMBL" id="SFD29778.1"/>
    </source>
</evidence>
<keyword evidence="1" id="KW-1133">Transmembrane helix</keyword>
<keyword evidence="1" id="KW-0812">Transmembrane</keyword>
<accession>A0A1I1RC97</accession>
<dbReference type="AlphaFoldDB" id="A0A1I1RC97"/>
<keyword evidence="1" id="KW-0472">Membrane</keyword>
<reference evidence="2 3" key="1">
    <citation type="submission" date="2016-10" db="EMBL/GenBank/DDBJ databases">
        <authorList>
            <person name="de Groot N.N."/>
        </authorList>
    </citation>
    <scope>NUCLEOTIDE SEQUENCE [LARGE SCALE GENOMIC DNA]</scope>
    <source>
        <strain evidence="2 3">AR67</strain>
    </source>
</reference>
<dbReference type="Proteomes" id="UP000182192">
    <property type="component" value="Unassembled WGS sequence"/>
</dbReference>
<proteinExistence type="predicted"/>
<dbReference type="EMBL" id="FOKQ01000059">
    <property type="protein sequence ID" value="SFD29778.1"/>
    <property type="molecule type" value="Genomic_DNA"/>
</dbReference>